<evidence type="ECO:0000256" key="9">
    <source>
        <dbReference type="PROSITE-ProRule" id="PRU01006"/>
    </source>
</evidence>
<dbReference type="InterPro" id="IPR019775">
    <property type="entry name" value="WD40_repeat_CS"/>
</dbReference>
<dbReference type="GO" id="GO:0006623">
    <property type="term" value="P:protein targeting to vacuole"/>
    <property type="evidence" value="ECO:0007669"/>
    <property type="project" value="InterPro"/>
</dbReference>
<dbReference type="SUPFAM" id="SSF50978">
    <property type="entry name" value="WD40 repeat-like"/>
    <property type="match status" value="1"/>
</dbReference>
<evidence type="ECO:0000256" key="5">
    <source>
        <dbReference type="ARBA" id="ARBA00022927"/>
    </source>
</evidence>
<keyword evidence="15" id="KW-1185">Reference proteome</keyword>
<dbReference type="GO" id="GO:0003723">
    <property type="term" value="F:RNA binding"/>
    <property type="evidence" value="ECO:0007669"/>
    <property type="project" value="UniProtKB-UniRule"/>
</dbReference>
<feature type="repeat" description="CHCR" evidence="9">
    <location>
        <begin position="1402"/>
        <end position="1553"/>
    </location>
</feature>
<dbReference type="InterPro" id="IPR035979">
    <property type="entry name" value="RBD_domain_sf"/>
</dbReference>
<feature type="region of interest" description="Disordered" evidence="11">
    <location>
        <begin position="167"/>
        <end position="186"/>
    </location>
</feature>
<keyword evidence="3 8" id="KW-0853">WD repeat</keyword>
<dbReference type="Proteomes" id="UP000657918">
    <property type="component" value="Unassembled WGS sequence"/>
</dbReference>
<keyword evidence="6" id="KW-0862">Zinc</keyword>
<evidence type="ECO:0000256" key="1">
    <source>
        <dbReference type="ARBA" id="ARBA00009422"/>
    </source>
</evidence>
<dbReference type="PANTHER" id="PTHR12616">
    <property type="entry name" value="VACUOLAR PROTEIN SORTING VPS41"/>
    <property type="match status" value="1"/>
</dbReference>
<evidence type="ECO:0000313" key="14">
    <source>
        <dbReference type="EMBL" id="KAF9669135.1"/>
    </source>
</evidence>
<dbReference type="PROSITE" id="PS50089">
    <property type="entry name" value="ZF_RING_2"/>
    <property type="match status" value="1"/>
</dbReference>
<dbReference type="InterPro" id="IPR000547">
    <property type="entry name" value="Clathrin_H-chain/VPS_repeat"/>
</dbReference>
<dbReference type="EMBL" id="JADGMS010000014">
    <property type="protein sequence ID" value="KAF9669135.1"/>
    <property type="molecule type" value="Genomic_DNA"/>
</dbReference>
<dbReference type="PROSITE" id="PS50082">
    <property type="entry name" value="WD_REPEATS_2"/>
    <property type="match status" value="1"/>
</dbReference>
<keyword evidence="6" id="KW-0479">Metal-binding</keyword>
<dbReference type="InterPro" id="IPR001680">
    <property type="entry name" value="WD40_rpt"/>
</dbReference>
<dbReference type="Pfam" id="PF23556">
    <property type="entry name" value="TPR_Vps41"/>
    <property type="match status" value="1"/>
</dbReference>
<keyword evidence="6" id="KW-0863">Zinc-finger</keyword>
<dbReference type="InterPro" id="IPR045111">
    <property type="entry name" value="Vps41/Vps8"/>
</dbReference>
<feature type="domain" description="RRM" evidence="13">
    <location>
        <begin position="2183"/>
        <end position="2260"/>
    </location>
</feature>
<keyword evidence="2" id="KW-0813">Transport</keyword>
<organism evidence="14 15">
    <name type="scientific">Salix dunnii</name>
    <dbReference type="NCBI Taxonomy" id="1413687"/>
    <lineage>
        <taxon>Eukaryota</taxon>
        <taxon>Viridiplantae</taxon>
        <taxon>Streptophyta</taxon>
        <taxon>Embryophyta</taxon>
        <taxon>Tracheophyta</taxon>
        <taxon>Spermatophyta</taxon>
        <taxon>Magnoliopsida</taxon>
        <taxon>eudicotyledons</taxon>
        <taxon>Gunneridae</taxon>
        <taxon>Pentapetalae</taxon>
        <taxon>rosids</taxon>
        <taxon>fabids</taxon>
        <taxon>Malpighiales</taxon>
        <taxon>Salicaceae</taxon>
        <taxon>Saliceae</taxon>
        <taxon>Salix</taxon>
    </lineage>
</organism>
<sequence>MTKKLTSTKLPMELDLDSFLNSHSTSDSDTDNASVPHRTLDEILNDSDSSSPPSSPPSIKQSDLSPPHLHHAVSLDSSTQSQIVQDQLKPSPLTRISNSPWRFPPPSSRQLPSLFGGVRSNAKPGAALAAAAAASRSVPTPHAAAIKSRRLSSGSGTFQTILDIAESGSIGGGDHEIVSNSSTGDSIERIQSHSEERMGELFQSATIENAIPNTEDDLKISRESEGEPVFQIEGEVRPSDDSGQDMLHNTGSTSNSDANLNLDDENAASVSKDKFFEVSDSSEVDIINLNKVDSFQDEAVKGEGNNLEGNMDEVKDDGVGGDGDDVSSISDISELVEERIEQLESEMISKRAEKKRKSSLKPLELAEELEKKMAYTGLHWEEGAAAQPMRLEGVRRGSTTLGYFDADSHNVITQTVGSQAFRRDHGSPQVLAVHLNYIAVGMSKGVIVVVPSRYSSHNDDNMDAKMLMLGLQGDRSHAPVTSMGFNQQGDMLLAGYGDGHITVWDVQRASAAKVITGEHTAPVVHTFFLGQDSQVTRQFKAVTGDSKGLVLLHAFSVVPLLNRFSFKTQCLLDGQRTGTVLSASPLLFDESCGGALPATQGNSSASSTSISSMMGGVVGGDAGWKLFNEGTSLVEEGVVIFVTHQTALVVRLSPSLQVYAQLSRPDGVREGSMPYTAWKCTTQSQSSSPDNAPEYVAERVSLLAIAWDRKVQVAKLVKSELKVYGKWSLDSAAIGVAWLDDHMLVVLTLTGQLYLFAKDGTVIHQTSFAVDGSGGDDLAAYHTHLINIYGNPEKAYHNCIGVRGASVYILGPTHLIVSRLLPWKERIQVLRRAGDWMGALNMAMTLYDGQAHGVVDLPKSVDAVKEAIMPYLVELLMSYVDEVFSYISVAFCNQIGKVEQDDSMTGSNPVHSEIKEQFTRVGGVAVEFCVHIQRTDILFDEIFSKFVSVKHRDTFLELLEPYILRDMLGSLPPEIMQALVEHYSSKGWLQRVEQCVLHMDISSLDFNQVVRLCREHGLYGALVYLFNKGLDDFKTPLEELLVVSRTSQREASAALGYRMLVYLKYCFLGLAFPPGHGALPATRLSSLRTELVQFLLESSDASNPQAVLRGTYLNLYHLLQLDTEATLDVLRCAFIDSENLKPEFSMQDGAETSMEAKQENNMMAESQNFWIQNIINALVQISEKHISQADESAVDTRIVDAWPSKKDLGNLFEFIAYHVAIRKAHVSKLVLSQILEYLTSESTVPPSVPAHIIETSKEREKQVLALLEVVPDTDWNDSYVLQLCEKAQFHQVCGLIHTIRHQYLAALDSYMKDVDEPIHTFAYINNMLEKLSDNDSGAFRSAVISRIPELLVLSREGTFLMVIDHFGAESPHILSELRSHPRSLFLYLKTVIEVHLSGTLDFSNLKKANDIDVADARRVKDQTKGPTAYLERISDFPKFMRNNPVHVNDDMIELYFELLCQFERNSVLRFLGTFDSYRVEHCLRMCQEHGIIDAAAFLLERVGDAGSALLLTLSGLNDKFSELESAVGSVSASSDHYSTVLKMKEVDNIYIILHACIGLCQRNTPRLQPEESEMLWFRLLDSFCVPLMDSYSDRGASKAKNYGGELGEVLGSQEDDGACVIKWKISRSCKGAHTLRKLFSMFIKEIVEGMIGYIRLPTIMSKLLSDNGSQEFGDFKITILGMLGTYGFERRILDTAKSLIEDDTFYTMSLLKKGASHGYAPRSTVCCICNCPLAKNSSFRIRVFSCGHATHLDCELENESSSRGHLSGCPVCMPKKNTQMGARNKLALPDNGLVNKVSTRPRRPHGTSILHPHEDLLDNSYGLQQISRFEILSSLQKDKKLVQIESMPQLRLAPPAVYHEKVKKGPDLLTGESSSALAEVEKPSKRRQLRELKLKGTSLRFPLKSSIFGKLCDAQFVLSMREFVLAEAVKCGVRVSGEEVRVVSSSCCVESPRRLRFANGADQFVKVGVKPYPLGEKKLDSPMATSLLGGPFPPPLLSSLFKTKIRPPPAASISFSPPIQLQHPKLCCSLPLSNSLYLPSRKLLAVLAFVDKETVITEDINHVSEEIGDYELKKKLAKPCELYVCNLPRSSDIADLVEMFKPFGSVISAEVSRNPETGVSRGCGYITMGSIDSARNAVSALDGSDVGGREMRVRYSVEISSGRRNPETLNSAPTKHLFYESPQKLYVGNLPWSTKPDELRNLFNHFGIVVSARVLSDRKGGKNRTYAFLSFLSAAERDAALSMNGTEFYDRMLVVKRGVEKRPSPF</sequence>
<feature type="domain" description="RRM" evidence="13">
    <location>
        <begin position="2080"/>
        <end position="2158"/>
    </location>
</feature>
<feature type="repeat" description="WD" evidence="8">
    <location>
        <begin position="480"/>
        <end position="514"/>
    </location>
</feature>
<dbReference type="SMART" id="SM00360">
    <property type="entry name" value="RRM"/>
    <property type="match status" value="2"/>
</dbReference>
<dbReference type="Gene3D" id="2.130.10.10">
    <property type="entry name" value="YVTN repeat-like/Quinoprotein amine dehydrogenase"/>
    <property type="match status" value="1"/>
</dbReference>
<comment type="similarity">
    <text evidence="1">Belongs to the VPS8 family.</text>
</comment>
<feature type="domain" description="RING-type" evidence="12">
    <location>
        <begin position="1726"/>
        <end position="1772"/>
    </location>
</feature>
<feature type="compositionally biased region" description="Polar residues" evidence="11">
    <location>
        <begin position="75"/>
        <end position="85"/>
    </location>
</feature>
<dbReference type="InterPro" id="IPR015943">
    <property type="entry name" value="WD40/YVTN_repeat-like_dom_sf"/>
</dbReference>
<evidence type="ECO:0000256" key="3">
    <source>
        <dbReference type="ARBA" id="ARBA00022574"/>
    </source>
</evidence>
<evidence type="ECO:0000256" key="8">
    <source>
        <dbReference type="PROSITE-ProRule" id="PRU00221"/>
    </source>
</evidence>
<dbReference type="Gene3D" id="3.30.70.330">
    <property type="match status" value="2"/>
</dbReference>
<proteinExistence type="inferred from homology"/>
<dbReference type="PROSITE" id="PS50236">
    <property type="entry name" value="CHCR"/>
    <property type="match status" value="1"/>
</dbReference>
<dbReference type="PROSITE" id="PS50102">
    <property type="entry name" value="RRM"/>
    <property type="match status" value="2"/>
</dbReference>
<accession>A0A835JEK0</accession>
<protein>
    <recommendedName>
        <fullName evidence="16">Vacuolar protein sorting-associated protein 8 homolog</fullName>
    </recommendedName>
</protein>
<gene>
    <name evidence="14" type="ORF">SADUNF_Sadunf14G0076500</name>
</gene>
<evidence type="ECO:0000256" key="11">
    <source>
        <dbReference type="SAM" id="MobiDB-lite"/>
    </source>
</evidence>
<feature type="region of interest" description="Disordered" evidence="11">
    <location>
        <begin position="225"/>
        <end position="260"/>
    </location>
</feature>
<evidence type="ECO:0000259" key="12">
    <source>
        <dbReference type="PROSITE" id="PS50089"/>
    </source>
</evidence>
<evidence type="ECO:0000256" key="2">
    <source>
        <dbReference type="ARBA" id="ARBA00022448"/>
    </source>
</evidence>
<dbReference type="GO" id="GO:0030897">
    <property type="term" value="C:HOPS complex"/>
    <property type="evidence" value="ECO:0007669"/>
    <property type="project" value="TreeGrafter"/>
</dbReference>
<evidence type="ECO:0000313" key="15">
    <source>
        <dbReference type="Proteomes" id="UP000657918"/>
    </source>
</evidence>
<dbReference type="OrthoDB" id="289913at2759"/>
<evidence type="ECO:0008006" key="16">
    <source>
        <dbReference type="Google" id="ProtNLM"/>
    </source>
</evidence>
<dbReference type="SUPFAM" id="SSF54928">
    <property type="entry name" value="RNA-binding domain, RBD"/>
    <property type="match status" value="2"/>
</dbReference>
<dbReference type="GO" id="GO:0034058">
    <property type="term" value="P:endosomal vesicle fusion"/>
    <property type="evidence" value="ECO:0007669"/>
    <property type="project" value="TreeGrafter"/>
</dbReference>
<reference evidence="14 15" key="1">
    <citation type="submission" date="2020-10" db="EMBL/GenBank/DDBJ databases">
        <title>Plant Genome Project.</title>
        <authorList>
            <person name="Zhang R.-G."/>
        </authorList>
    </citation>
    <scope>NUCLEOTIDE SEQUENCE [LARGE SCALE GENOMIC DNA]</scope>
    <source>
        <strain evidence="14">FAFU-HL-1</strain>
        <tissue evidence="14">Leaf</tissue>
    </source>
</reference>
<keyword evidence="5" id="KW-0653">Protein transport</keyword>
<evidence type="ECO:0000256" key="10">
    <source>
        <dbReference type="SAM" id="Coils"/>
    </source>
</evidence>
<feature type="coiled-coil region" evidence="10">
    <location>
        <begin position="326"/>
        <end position="353"/>
    </location>
</feature>
<name>A0A835JEK0_9ROSI</name>
<feature type="region of interest" description="Disordered" evidence="11">
    <location>
        <begin position="19"/>
        <end position="114"/>
    </location>
</feature>
<keyword evidence="4" id="KW-0677">Repeat</keyword>
<dbReference type="Pfam" id="PF23410">
    <property type="entry name" value="Beta-prop_VPS8"/>
    <property type="match status" value="1"/>
</dbReference>
<comment type="caution">
    <text evidence="14">The sequence shown here is derived from an EMBL/GenBank/DDBJ whole genome shotgun (WGS) entry which is preliminary data.</text>
</comment>
<dbReference type="Pfam" id="PF12816">
    <property type="entry name" value="TPR_Vps8"/>
    <property type="match status" value="1"/>
</dbReference>
<keyword evidence="7" id="KW-0694">RNA-binding</keyword>
<dbReference type="SUPFAM" id="SSF57850">
    <property type="entry name" value="RING/U-box"/>
    <property type="match status" value="1"/>
</dbReference>
<dbReference type="GO" id="GO:0008270">
    <property type="term" value="F:zinc ion binding"/>
    <property type="evidence" value="ECO:0007669"/>
    <property type="project" value="UniProtKB-KW"/>
</dbReference>
<dbReference type="InterPro" id="IPR012677">
    <property type="entry name" value="Nucleotide-bd_a/b_plait_sf"/>
</dbReference>
<keyword evidence="10" id="KW-0175">Coiled coil</keyword>
<dbReference type="Pfam" id="PF00076">
    <property type="entry name" value="RRM_1"/>
    <property type="match status" value="2"/>
</dbReference>
<dbReference type="InterPro" id="IPR036322">
    <property type="entry name" value="WD40_repeat_dom_sf"/>
</dbReference>
<dbReference type="InterPro" id="IPR025941">
    <property type="entry name" value="Vps8_central_dom"/>
</dbReference>
<evidence type="ECO:0000256" key="7">
    <source>
        <dbReference type="PROSITE-ProRule" id="PRU00176"/>
    </source>
</evidence>
<evidence type="ECO:0000256" key="6">
    <source>
        <dbReference type="PROSITE-ProRule" id="PRU00175"/>
    </source>
</evidence>
<dbReference type="InterPro" id="IPR001841">
    <property type="entry name" value="Znf_RING"/>
</dbReference>
<dbReference type="PROSITE" id="PS00678">
    <property type="entry name" value="WD_REPEATS_1"/>
    <property type="match status" value="1"/>
</dbReference>
<dbReference type="PANTHER" id="PTHR12616:SF8">
    <property type="entry name" value="VACUOLAR PROTEIN SORTING-ASSOCIATED PROTEIN 8 HOMOLOG"/>
    <property type="match status" value="1"/>
</dbReference>
<feature type="compositionally biased region" description="Polar residues" evidence="11">
    <location>
        <begin position="247"/>
        <end position="259"/>
    </location>
</feature>
<evidence type="ECO:0000259" key="13">
    <source>
        <dbReference type="PROSITE" id="PS50102"/>
    </source>
</evidence>
<dbReference type="InterPro" id="IPR000504">
    <property type="entry name" value="RRM_dom"/>
</dbReference>
<evidence type="ECO:0000256" key="4">
    <source>
        <dbReference type="ARBA" id="ARBA00022737"/>
    </source>
</evidence>
<feature type="region of interest" description="Disordered" evidence="11">
    <location>
        <begin position="302"/>
        <end position="325"/>
    </location>
</feature>
<dbReference type="GO" id="GO:0005770">
    <property type="term" value="C:late endosome"/>
    <property type="evidence" value="ECO:0007669"/>
    <property type="project" value="TreeGrafter"/>
</dbReference>